<name>A0A267DCC2_9PLAT</name>
<gene>
    <name evidence="4" type="ORF">BOX15_Mlig015570g1</name>
    <name evidence="3" type="ORF">BOX15_Mlig015570g2</name>
</gene>
<keyword evidence="5" id="KW-1185">Reference proteome</keyword>
<dbReference type="EMBL" id="NIVC01001170">
    <property type="protein sequence ID" value="PAA71339.1"/>
    <property type="molecule type" value="Genomic_DNA"/>
</dbReference>
<evidence type="ECO:0000313" key="3">
    <source>
        <dbReference type="EMBL" id="PAA46239.1"/>
    </source>
</evidence>
<evidence type="ECO:0000313" key="4">
    <source>
        <dbReference type="EMBL" id="PAA71339.1"/>
    </source>
</evidence>
<dbReference type="EMBL" id="NIVC01004973">
    <property type="protein sequence ID" value="PAA46239.1"/>
    <property type="molecule type" value="Genomic_DNA"/>
</dbReference>
<dbReference type="SMART" id="SM00513">
    <property type="entry name" value="SAP"/>
    <property type="match status" value="1"/>
</dbReference>
<reference evidence="3 5" key="1">
    <citation type="submission" date="2017-06" db="EMBL/GenBank/DDBJ databases">
        <title>A platform for efficient transgenesis in Macrostomum lignano, a flatworm model organism for stem cell research.</title>
        <authorList>
            <person name="Berezikov E."/>
        </authorList>
    </citation>
    <scope>NUCLEOTIDE SEQUENCE [LARGE SCALE GENOMIC DNA]</scope>
    <source>
        <strain evidence="3">DV1</strain>
        <tissue evidence="3">Whole organism</tissue>
    </source>
</reference>
<accession>A0A267DCC2</accession>
<dbReference type="PANTHER" id="PTHR47031:SF3">
    <property type="entry name" value="SAP DOMAIN-CONTAINING PROTEIN"/>
    <property type="match status" value="1"/>
</dbReference>
<dbReference type="Proteomes" id="UP000215902">
    <property type="component" value="Unassembled WGS sequence"/>
</dbReference>
<evidence type="ECO:0000313" key="5">
    <source>
        <dbReference type="Proteomes" id="UP000215902"/>
    </source>
</evidence>
<dbReference type="SUPFAM" id="SSF68906">
    <property type="entry name" value="SAP domain"/>
    <property type="match status" value="1"/>
</dbReference>
<dbReference type="AlphaFoldDB" id="A0A267DCC2"/>
<feature type="region of interest" description="Disordered" evidence="1">
    <location>
        <begin position="41"/>
        <end position="247"/>
    </location>
</feature>
<dbReference type="Gene3D" id="1.10.720.30">
    <property type="entry name" value="SAP domain"/>
    <property type="match status" value="1"/>
</dbReference>
<proteinExistence type="predicted"/>
<evidence type="ECO:0000259" key="2">
    <source>
        <dbReference type="PROSITE" id="PS50800"/>
    </source>
</evidence>
<protein>
    <recommendedName>
        <fullName evidence="2">SAP domain-containing protein</fullName>
    </recommendedName>
</protein>
<dbReference type="PROSITE" id="PS50800">
    <property type="entry name" value="SAP"/>
    <property type="match status" value="1"/>
</dbReference>
<evidence type="ECO:0000256" key="1">
    <source>
        <dbReference type="SAM" id="MobiDB-lite"/>
    </source>
</evidence>
<dbReference type="InterPro" id="IPR003034">
    <property type="entry name" value="SAP_dom"/>
</dbReference>
<comment type="caution">
    <text evidence="3">The sequence shown here is derived from an EMBL/GenBank/DDBJ whole genome shotgun (WGS) entry which is preliminary data.</text>
</comment>
<feature type="compositionally biased region" description="Low complexity" evidence="1">
    <location>
        <begin position="198"/>
        <end position="233"/>
    </location>
</feature>
<dbReference type="InterPro" id="IPR036361">
    <property type="entry name" value="SAP_dom_sf"/>
</dbReference>
<dbReference type="PANTHER" id="PTHR47031">
    <property type="entry name" value="SAP DNA-BINDING DOMAIN-CONTAINING PROTEIN"/>
    <property type="match status" value="1"/>
</dbReference>
<dbReference type="Pfam" id="PF02037">
    <property type="entry name" value="SAP"/>
    <property type="match status" value="1"/>
</dbReference>
<organism evidence="3 5">
    <name type="scientific">Macrostomum lignano</name>
    <dbReference type="NCBI Taxonomy" id="282301"/>
    <lineage>
        <taxon>Eukaryota</taxon>
        <taxon>Metazoa</taxon>
        <taxon>Spiralia</taxon>
        <taxon>Lophotrochozoa</taxon>
        <taxon>Platyhelminthes</taxon>
        <taxon>Rhabditophora</taxon>
        <taxon>Macrostomorpha</taxon>
        <taxon>Macrostomida</taxon>
        <taxon>Macrostomidae</taxon>
        <taxon>Macrostomum</taxon>
    </lineage>
</organism>
<feature type="domain" description="SAP" evidence="2">
    <location>
        <begin position="6"/>
        <end position="40"/>
    </location>
</feature>
<sequence>MPFKFLKQLKVVELKEKLYIRKLDVSGNKADLVERLRKNMEENGEDASEYQFEIETRDGDNARLNDSKKEDPPTTIESDIYSTDVVDYVDDVQEESGVENLSEKVATEEDGDNDSMADAHLASQQDEEPQLQESGNASSIAKDEDKQQEDESASAAEVHSNAIVSKPVSTTAAEEASLEVHVEQTDDLDEDLAKHQRLSLSSAAKKSQQAHKWASKSNGSASGQSSAASKSNAVPASKAEAASPSQISSRSATITAASLSVSISEALAVIISLLSSRSSLAGQPWPGLAAAEQLVA</sequence>
<feature type="compositionally biased region" description="Acidic residues" evidence="1">
    <location>
        <begin position="87"/>
        <end position="97"/>
    </location>
</feature>
<feature type="compositionally biased region" description="Basic and acidic residues" evidence="1">
    <location>
        <begin position="54"/>
        <end position="72"/>
    </location>
</feature>